<reference evidence="1 2" key="1">
    <citation type="submission" date="2019-05" db="EMBL/GenBank/DDBJ databases">
        <title>Mikania micrantha, genome provides insights into the molecular mechanism of rapid growth.</title>
        <authorList>
            <person name="Liu B."/>
        </authorList>
    </citation>
    <scope>NUCLEOTIDE SEQUENCE [LARGE SCALE GENOMIC DNA]</scope>
    <source>
        <strain evidence="1">NLD-2019</strain>
        <tissue evidence="1">Leaf</tissue>
    </source>
</reference>
<protein>
    <submittedName>
        <fullName evidence="1">Uncharacterized protein</fullName>
    </submittedName>
</protein>
<evidence type="ECO:0000313" key="1">
    <source>
        <dbReference type="EMBL" id="KAD7477332.1"/>
    </source>
</evidence>
<accession>A0A5N6PYI9</accession>
<proteinExistence type="predicted"/>
<name>A0A5N6PYI9_9ASTR</name>
<dbReference type="EMBL" id="SZYD01000001">
    <property type="protein sequence ID" value="KAD7477332.1"/>
    <property type="molecule type" value="Genomic_DNA"/>
</dbReference>
<comment type="caution">
    <text evidence="1">The sequence shown here is derived from an EMBL/GenBank/DDBJ whole genome shotgun (WGS) entry which is preliminary data.</text>
</comment>
<keyword evidence="2" id="KW-1185">Reference proteome</keyword>
<dbReference type="Proteomes" id="UP000326396">
    <property type="component" value="Linkage Group LG1"/>
</dbReference>
<sequence>MEEVLREAENGEGEEVGWLVLDQKVEALSMMGLLGWKALAYMGSWVRAFRSREDNLSGNPKVRIGTTGVQVCKRSGGREVEVTYAPEYKKLVIGGMSKHGAWDVMRDRMRCLVLYPSK</sequence>
<evidence type="ECO:0000313" key="2">
    <source>
        <dbReference type="Proteomes" id="UP000326396"/>
    </source>
</evidence>
<dbReference type="AlphaFoldDB" id="A0A5N6PYI9"/>
<organism evidence="1 2">
    <name type="scientific">Mikania micrantha</name>
    <name type="common">bitter vine</name>
    <dbReference type="NCBI Taxonomy" id="192012"/>
    <lineage>
        <taxon>Eukaryota</taxon>
        <taxon>Viridiplantae</taxon>
        <taxon>Streptophyta</taxon>
        <taxon>Embryophyta</taxon>
        <taxon>Tracheophyta</taxon>
        <taxon>Spermatophyta</taxon>
        <taxon>Magnoliopsida</taxon>
        <taxon>eudicotyledons</taxon>
        <taxon>Gunneridae</taxon>
        <taxon>Pentapetalae</taxon>
        <taxon>asterids</taxon>
        <taxon>campanulids</taxon>
        <taxon>Asterales</taxon>
        <taxon>Asteraceae</taxon>
        <taxon>Asteroideae</taxon>
        <taxon>Heliantheae alliance</taxon>
        <taxon>Eupatorieae</taxon>
        <taxon>Mikania</taxon>
    </lineage>
</organism>
<gene>
    <name evidence="1" type="ORF">E3N88_00468</name>
</gene>